<comment type="caution">
    <text evidence="3">The sequence shown here is derived from an EMBL/GenBank/DDBJ whole genome shotgun (WGS) entry which is preliminary data.</text>
</comment>
<feature type="transmembrane region" description="Helical" evidence="1">
    <location>
        <begin position="115"/>
        <end position="134"/>
    </location>
</feature>
<dbReference type="Pfam" id="PF00892">
    <property type="entry name" value="EamA"/>
    <property type="match status" value="1"/>
</dbReference>
<dbReference type="Proteomes" id="UP000553632">
    <property type="component" value="Unassembled WGS sequence"/>
</dbReference>
<feature type="transmembrane region" description="Helical" evidence="1">
    <location>
        <begin position="323"/>
        <end position="341"/>
    </location>
</feature>
<keyword evidence="1" id="KW-1133">Transmembrane helix</keyword>
<gene>
    <name evidence="3" type="ORF">FOZ63_003406</name>
</gene>
<feature type="transmembrane region" description="Helical" evidence="1">
    <location>
        <begin position="85"/>
        <end position="109"/>
    </location>
</feature>
<feature type="transmembrane region" description="Helical" evidence="1">
    <location>
        <begin position="143"/>
        <end position="164"/>
    </location>
</feature>
<feature type="transmembrane region" description="Helical" evidence="1">
    <location>
        <begin position="176"/>
        <end position="196"/>
    </location>
</feature>
<protein>
    <recommendedName>
        <fullName evidence="2">EamA domain-containing protein</fullName>
    </recommendedName>
</protein>
<feature type="transmembrane region" description="Helical" evidence="1">
    <location>
        <begin position="47"/>
        <end position="73"/>
    </location>
</feature>
<dbReference type="PANTHER" id="PTHR13146">
    <property type="match status" value="1"/>
</dbReference>
<dbReference type="EMBL" id="JABANO010029204">
    <property type="protein sequence ID" value="KAF4713925.1"/>
    <property type="molecule type" value="Genomic_DNA"/>
</dbReference>
<evidence type="ECO:0000256" key="1">
    <source>
        <dbReference type="SAM" id="Phobius"/>
    </source>
</evidence>
<keyword evidence="1" id="KW-0472">Membrane</keyword>
<dbReference type="GO" id="GO:0016020">
    <property type="term" value="C:membrane"/>
    <property type="evidence" value="ECO:0007669"/>
    <property type="project" value="InterPro"/>
</dbReference>
<keyword evidence="4" id="KW-1185">Reference proteome</keyword>
<organism evidence="3 4">
    <name type="scientific">Perkinsus olseni</name>
    <name type="common">Perkinsus atlanticus</name>
    <dbReference type="NCBI Taxonomy" id="32597"/>
    <lineage>
        <taxon>Eukaryota</taxon>
        <taxon>Sar</taxon>
        <taxon>Alveolata</taxon>
        <taxon>Perkinsozoa</taxon>
        <taxon>Perkinsea</taxon>
        <taxon>Perkinsida</taxon>
        <taxon>Perkinsidae</taxon>
        <taxon>Perkinsus</taxon>
    </lineage>
</organism>
<feature type="transmembrane region" description="Helical" evidence="1">
    <location>
        <begin position="250"/>
        <end position="273"/>
    </location>
</feature>
<reference evidence="3 4" key="1">
    <citation type="submission" date="2020-04" db="EMBL/GenBank/DDBJ databases">
        <title>Perkinsus olseni comparative genomics.</title>
        <authorList>
            <person name="Bogema D.R."/>
        </authorList>
    </citation>
    <scope>NUCLEOTIDE SEQUENCE [LARGE SCALE GENOMIC DNA]</scope>
    <source>
        <strain evidence="3 4">ATCC PRA-207</strain>
    </source>
</reference>
<feature type="domain" description="EamA" evidence="2">
    <location>
        <begin position="52"/>
        <end position="156"/>
    </location>
</feature>
<dbReference type="AlphaFoldDB" id="A0A7J6QZR2"/>
<accession>A0A7J6QZR2</accession>
<keyword evidence="1" id="KW-0812">Transmembrane</keyword>
<feature type="transmembrane region" description="Helical" evidence="1">
    <location>
        <begin position="208"/>
        <end position="230"/>
    </location>
</feature>
<evidence type="ECO:0000259" key="2">
    <source>
        <dbReference type="Pfam" id="PF00892"/>
    </source>
</evidence>
<name>A0A7J6QZR2_PEROL</name>
<dbReference type="InterPro" id="IPR037185">
    <property type="entry name" value="EmrE-like"/>
</dbReference>
<sequence length="1092" mass="119718">MAVSTLGLAFGLGLIVGSGQSISEKLAFQSFAVGLPQYGVHLFNKPWFMSLMMFSGMFLALVVFYILALAARLSGKPYSYPTRKTWLAIFFPACFDLVGTSFQAIGLVYTPVSVFQMLKGSIIVFSAALSVIFLKRKMYRNHWAGVLICVIALTLVGSSSIFSRGSQAVSFSVGEVITGICFIIGGQVVCASQYVVEEFLLKGGAVPPLALVGIEGIWGLLVMACVVLPVMQHVPGTDVGGVFENAVDAFAMMGHSSMVLGGVLGYALNTFAYNICAVNVTNSASAIHTTMLDSTRTILIWVCSIIMYYMSEDHAFGEPLTPYSLIQLAGFVLLVYGVLVYDNIVRLPFGLSGTEKVNPTRAPMSMSMSAGTPLERKPFVMNGSAANSVLSSISNSARPHRVNVKTDSATEPLLSHADRQAKPEVTRMSFPIMKGLATALHGSPEADTDEAAPLAPRDLLLNAILSSSPEEKHSLMAEVERLVRPGCIVAMFEEMETSTVRQLEASLLQKLTESLLDLEKMGRLSRTAEDHPAGTPRPHGSEDHDCRVVLMKELLESTTARNSPYQGSILEILQTLRSPVLPEIISDRRYSETLQSLTVLPLIASVLSLPIEPLIESLDQPKILCKLIALAVDESILHETTTSVVLTILLLTEALDVECSRAPPQPRLRLIVAITYLLEYYIDIHDGADDHSHVCRAVSRLILSISKVERSQGKTTGWLLPRLVSQKIIGFLVEAVAREGLEGCQLPCSTLGFLLSRYGSMRYPVMELMQTEMMSHNSRLRPSVARLVLEEREKDSQLMVLESRLSEYFKEPTEVMCMRRAHIIDRNTTAAVPVTVTVTRRRGILIMDGPRILPAAEEIEYSRCLHPFTSVSGVMVFHRAPQLMAIVGAAKGITCLQPDIGTRPADDDVKLLLFHDDTSATEVARFIQEGCSHRFAILAEDSLRQSAARCLHLKPQDHVKLITLTPSGGESCPDVDYRQELLQVCVLADSLLSWPLEETWMLASMRRHSHTQTTNLGAEADITIPSHPVKNLFDLLGELDLTELVEIKYEQDTDTGLELVTKAGAKTITFTSTILRQRWLGLLAHIIGKSSD</sequence>
<evidence type="ECO:0000313" key="4">
    <source>
        <dbReference type="Proteomes" id="UP000553632"/>
    </source>
</evidence>
<evidence type="ECO:0000313" key="3">
    <source>
        <dbReference type="EMBL" id="KAF4713925.1"/>
    </source>
</evidence>
<dbReference type="InterPro" id="IPR000620">
    <property type="entry name" value="EamA_dom"/>
</dbReference>
<dbReference type="SUPFAM" id="SSF103481">
    <property type="entry name" value="Multidrug resistance efflux transporter EmrE"/>
    <property type="match status" value="1"/>
</dbReference>
<proteinExistence type="predicted"/>